<dbReference type="EMBL" id="RDOM01001058">
    <property type="protein sequence ID" value="MBF4275297.1"/>
    <property type="molecule type" value="Genomic_DNA"/>
</dbReference>
<name>A0A8I0V3N7_VIBAN</name>
<comment type="caution">
    <text evidence="1">The sequence shown here is derived from an EMBL/GenBank/DDBJ whole genome shotgun (WGS) entry which is preliminary data.</text>
</comment>
<dbReference type="Proteomes" id="UP000786185">
    <property type="component" value="Unassembled WGS sequence"/>
</dbReference>
<evidence type="ECO:0000313" key="3">
    <source>
        <dbReference type="Proteomes" id="UP000722957"/>
    </source>
</evidence>
<reference evidence="1 3" key="1">
    <citation type="journal article" date="2021" name="PeerJ">
        <title>Analysis of 44 Vibrio anguillarum genomes reveals high genetic diversity.</title>
        <authorList>
            <person name="Hansen M.J."/>
            <person name="Dalsgaard I."/>
        </authorList>
    </citation>
    <scope>NUCLEOTIDE SEQUENCE [LARGE SCALE GENOMIC DNA]</scope>
    <source>
        <strain evidence="1 3">17-16730-2A</strain>
        <strain evidence="2">850617-1/1</strain>
    </source>
</reference>
<dbReference type="AlphaFoldDB" id="A0A8I0V3N7"/>
<protein>
    <submittedName>
        <fullName evidence="1">Uncharacterized protein</fullName>
    </submittedName>
</protein>
<accession>A0A8I0V3N7</accession>
<dbReference type="RefSeq" id="WP_115339304.1">
    <property type="nucleotide sequence ID" value="NZ_JAHGUP010000063.1"/>
</dbReference>
<sequence length="46" mass="5277">MKMMKRWTCSKCSKKTDVMGGTSCSRCGKWVCNSCKQVTQNYCKKC</sequence>
<dbReference type="Proteomes" id="UP000722957">
    <property type="component" value="Unassembled WGS sequence"/>
</dbReference>
<proteinExistence type="predicted"/>
<dbReference type="EMBL" id="SCLC01001564">
    <property type="protein sequence ID" value="MBF4437998.1"/>
    <property type="molecule type" value="Genomic_DNA"/>
</dbReference>
<evidence type="ECO:0000313" key="1">
    <source>
        <dbReference type="EMBL" id="MBF4275297.1"/>
    </source>
</evidence>
<evidence type="ECO:0000313" key="2">
    <source>
        <dbReference type="EMBL" id="MBF4437998.1"/>
    </source>
</evidence>
<gene>
    <name evidence="1" type="ORF">EAY07_25480</name>
    <name evidence="2" type="ORF">ERJ77_26650</name>
</gene>
<organism evidence="1 3">
    <name type="scientific">Vibrio anguillarum</name>
    <name type="common">Listonella anguillarum</name>
    <dbReference type="NCBI Taxonomy" id="55601"/>
    <lineage>
        <taxon>Bacteria</taxon>
        <taxon>Pseudomonadati</taxon>
        <taxon>Pseudomonadota</taxon>
        <taxon>Gammaproteobacteria</taxon>
        <taxon>Vibrionales</taxon>
        <taxon>Vibrionaceae</taxon>
        <taxon>Vibrio</taxon>
    </lineage>
</organism>